<sequence>MFERNQRRRELFLLFSPIGNYDTEDVAESLHNLGTLSAINNERTLARNVSTVPHLTLSWSDRMATHIEISTDLLEDLDRGRCLLNARGTSVSDPLPLWFSRQ</sequence>
<evidence type="ECO:0000313" key="2">
    <source>
        <dbReference type="Proteomes" id="UP000607653"/>
    </source>
</evidence>
<name>A0A822XJS6_NELNU</name>
<reference evidence="1 2" key="1">
    <citation type="journal article" date="2020" name="Mol. Biol. Evol.">
        <title>Distinct Expression and Methylation Patterns for Genes with Different Fates following a Single Whole-Genome Duplication in Flowering Plants.</title>
        <authorList>
            <person name="Shi T."/>
            <person name="Rahmani R.S."/>
            <person name="Gugger P.F."/>
            <person name="Wang M."/>
            <person name="Li H."/>
            <person name="Zhang Y."/>
            <person name="Li Z."/>
            <person name="Wang Q."/>
            <person name="Van de Peer Y."/>
            <person name="Marchal K."/>
            <person name="Chen J."/>
        </authorList>
    </citation>
    <scope>NUCLEOTIDE SEQUENCE [LARGE SCALE GENOMIC DNA]</scope>
    <source>
        <tissue evidence="1">Leaf</tissue>
    </source>
</reference>
<gene>
    <name evidence="1" type="ORF">HUJ06_022093</name>
</gene>
<protein>
    <submittedName>
        <fullName evidence="1">Uncharacterized protein</fullName>
    </submittedName>
</protein>
<dbReference type="Proteomes" id="UP000607653">
    <property type="component" value="Unassembled WGS sequence"/>
</dbReference>
<keyword evidence="2" id="KW-1185">Reference proteome</keyword>
<evidence type="ECO:0000313" key="1">
    <source>
        <dbReference type="EMBL" id="DAD20630.1"/>
    </source>
</evidence>
<organism evidence="1 2">
    <name type="scientific">Nelumbo nucifera</name>
    <name type="common">Sacred lotus</name>
    <dbReference type="NCBI Taxonomy" id="4432"/>
    <lineage>
        <taxon>Eukaryota</taxon>
        <taxon>Viridiplantae</taxon>
        <taxon>Streptophyta</taxon>
        <taxon>Embryophyta</taxon>
        <taxon>Tracheophyta</taxon>
        <taxon>Spermatophyta</taxon>
        <taxon>Magnoliopsida</taxon>
        <taxon>Proteales</taxon>
        <taxon>Nelumbonaceae</taxon>
        <taxon>Nelumbo</taxon>
    </lineage>
</organism>
<dbReference type="EMBL" id="DUZY01000001">
    <property type="protein sequence ID" value="DAD20630.1"/>
    <property type="molecule type" value="Genomic_DNA"/>
</dbReference>
<accession>A0A822XJS6</accession>
<dbReference type="AlphaFoldDB" id="A0A822XJS6"/>
<proteinExistence type="predicted"/>
<comment type="caution">
    <text evidence="1">The sequence shown here is derived from an EMBL/GenBank/DDBJ whole genome shotgun (WGS) entry which is preliminary data.</text>
</comment>